<dbReference type="RefSeq" id="WP_200967445.1">
    <property type="nucleotide sequence ID" value="NZ_BMAQ01000039.1"/>
</dbReference>
<dbReference type="EMBL" id="BMAQ01000039">
    <property type="protein sequence ID" value="GFR39239.1"/>
    <property type="molecule type" value="Genomic_DNA"/>
</dbReference>
<evidence type="ECO:0000313" key="2">
    <source>
        <dbReference type="Proteomes" id="UP000654993"/>
    </source>
</evidence>
<evidence type="ECO:0000313" key="1">
    <source>
        <dbReference type="EMBL" id="GFR39239.1"/>
    </source>
</evidence>
<name>A0A916QGH8_9BACL</name>
<comment type="caution">
    <text evidence="1">The sequence shown here is derived from an EMBL/GenBank/DDBJ whole genome shotgun (WGS) entry which is preliminary data.</text>
</comment>
<gene>
    <name evidence="1" type="ORF">PRECH8_25350</name>
</gene>
<dbReference type="Proteomes" id="UP000654993">
    <property type="component" value="Unassembled WGS sequence"/>
</dbReference>
<protein>
    <recommendedName>
        <fullName evidence="3">DUF1450 domain-containing protein</fullName>
    </recommendedName>
</protein>
<evidence type="ECO:0008006" key="3">
    <source>
        <dbReference type="Google" id="ProtNLM"/>
    </source>
</evidence>
<proteinExistence type="predicted"/>
<dbReference type="AlphaFoldDB" id="A0A916QGH8"/>
<dbReference type="Pfam" id="PF07293">
    <property type="entry name" value="DUF1450"/>
    <property type="match status" value="1"/>
</dbReference>
<accession>A0A916QGH8</accession>
<reference evidence="1" key="1">
    <citation type="submission" date="2020-08" db="EMBL/GenBank/DDBJ databases">
        <authorList>
            <person name="Uke A."/>
            <person name="Chhe C."/>
            <person name="Baramee S."/>
            <person name="Kosugi A."/>
        </authorList>
    </citation>
    <scope>NUCLEOTIDE SEQUENCE</scope>
    <source>
        <strain evidence="1">DA-C8</strain>
    </source>
</reference>
<reference evidence="1" key="2">
    <citation type="journal article" date="2021" name="Data Brief">
        <title>Draft genome sequence data of the facultative, thermophilic, xylanolytic bacterium Paenibacillus sp. strain DA-C8.</title>
        <authorList>
            <person name="Chhe C."/>
            <person name="Uke A."/>
            <person name="Baramee S."/>
            <person name="Ungkulpasvich U."/>
            <person name="Tachaapaikoon C."/>
            <person name="Pason P."/>
            <person name="Waeonukul R."/>
            <person name="Ratanakhanokchai K."/>
            <person name="Kosugi A."/>
        </authorList>
    </citation>
    <scope>NUCLEOTIDE SEQUENCE</scope>
    <source>
        <strain evidence="1">DA-C8</strain>
    </source>
</reference>
<organism evidence="1 2">
    <name type="scientific">Insulibacter thermoxylanivorax</name>
    <dbReference type="NCBI Taxonomy" id="2749268"/>
    <lineage>
        <taxon>Bacteria</taxon>
        <taxon>Bacillati</taxon>
        <taxon>Bacillota</taxon>
        <taxon>Bacilli</taxon>
        <taxon>Bacillales</taxon>
        <taxon>Paenibacillaceae</taxon>
        <taxon>Insulibacter</taxon>
    </lineage>
</organism>
<sequence length="88" mass="9788">MNLGLVIVEVCSRNAVNTPALEQFEAEHPEIAVMYEECLNNCELCALRPFAYVNGKTATAPTAEGCIERIKKLAGRELRIYEDIDSDI</sequence>
<dbReference type="InterPro" id="IPR009910">
    <property type="entry name" value="DUF1450"/>
</dbReference>
<keyword evidence="2" id="KW-1185">Reference proteome</keyword>